<dbReference type="Proteomes" id="UP000186777">
    <property type="component" value="Unassembled WGS sequence"/>
</dbReference>
<name>A0A1Q6R1G4_9FIRM</name>
<evidence type="ECO:0000313" key="3">
    <source>
        <dbReference type="Proteomes" id="UP000186777"/>
    </source>
</evidence>
<dbReference type="AlphaFoldDB" id="A0A1Q6R1G4"/>
<organism evidence="2 3">
    <name type="scientific">Phascolarctobacterium succinatutens</name>
    <dbReference type="NCBI Taxonomy" id="626940"/>
    <lineage>
        <taxon>Bacteria</taxon>
        <taxon>Bacillati</taxon>
        <taxon>Bacillota</taxon>
        <taxon>Negativicutes</taxon>
        <taxon>Acidaminococcales</taxon>
        <taxon>Acidaminococcaceae</taxon>
        <taxon>Phascolarctobacterium</taxon>
    </lineage>
</organism>
<evidence type="ECO:0008006" key="4">
    <source>
        <dbReference type="Google" id="ProtNLM"/>
    </source>
</evidence>
<evidence type="ECO:0000313" key="2">
    <source>
        <dbReference type="EMBL" id="OLA36167.1"/>
    </source>
</evidence>
<feature type="chain" id="PRO_5039670751" description="DUF4412 domain-containing protein" evidence="1">
    <location>
        <begin position="25"/>
        <end position="234"/>
    </location>
</feature>
<evidence type="ECO:0000256" key="1">
    <source>
        <dbReference type="SAM" id="SignalP"/>
    </source>
</evidence>
<sequence>MKTSLRTLFLTFVFTMLCTAMAFAYNPGQRTIHLLGEILNSDKHPVHLVVTQTIDMREVLTPEAYAKLPTAQQKRTNRTEYNEANGINAERITTTDGDGKVIKDTVSFVKNGYWYTIDYLNKNYDRVPELPGMSMPFAETLISWFNVRPQGGNDAVTGYDYDKMTKGTNSLNFYYAKDTADWKGYEVSYLPIFKVLEVSNTVDEATAFALPPADFKAVANPSMRAYANRLLERQ</sequence>
<proteinExistence type="predicted"/>
<comment type="caution">
    <text evidence="2">The sequence shown here is derived from an EMBL/GenBank/DDBJ whole genome shotgun (WGS) entry which is preliminary data.</text>
</comment>
<dbReference type="EMBL" id="MNTG01000048">
    <property type="protein sequence ID" value="OLA36167.1"/>
    <property type="molecule type" value="Genomic_DNA"/>
</dbReference>
<reference evidence="2 3" key="1">
    <citation type="journal article" date="2016" name="Nat. Biotechnol.">
        <title>Measurement of bacterial replication rates in microbial communities.</title>
        <authorList>
            <person name="Brown C.T."/>
            <person name="Olm M.R."/>
            <person name="Thomas B.C."/>
            <person name="Banfield J.F."/>
        </authorList>
    </citation>
    <scope>NUCLEOTIDE SEQUENCE [LARGE SCALE GENOMIC DNA]</scope>
    <source>
        <strain evidence="2">46_33</strain>
    </source>
</reference>
<accession>A0A1Q6R1G4</accession>
<feature type="signal peptide" evidence="1">
    <location>
        <begin position="1"/>
        <end position="24"/>
    </location>
</feature>
<keyword evidence="1" id="KW-0732">Signal</keyword>
<dbReference type="STRING" id="626940.BHW43_11085"/>
<protein>
    <recommendedName>
        <fullName evidence="4">DUF4412 domain-containing protein</fullName>
    </recommendedName>
</protein>
<gene>
    <name evidence="2" type="ORF">BHW43_11085</name>
</gene>
<dbReference type="RefSeq" id="WP_303680573.1">
    <property type="nucleotide sequence ID" value="NZ_DBFAMM010000010.1"/>
</dbReference>